<gene>
    <name evidence="2" type="ORF">MORIYA_4210</name>
</gene>
<evidence type="ECO:0000313" key="2">
    <source>
        <dbReference type="EMBL" id="SQD80662.1"/>
    </source>
</evidence>
<accession>A0A330LWP0</accession>
<dbReference type="Pfam" id="PF03992">
    <property type="entry name" value="ABM"/>
    <property type="match status" value="1"/>
</dbReference>
<dbReference type="Gene3D" id="3.30.70.100">
    <property type="match status" value="1"/>
</dbReference>
<feature type="domain" description="ABM" evidence="1">
    <location>
        <begin position="19"/>
        <end position="70"/>
    </location>
</feature>
<organism evidence="2 3">
    <name type="scientific">Moritella yayanosii</name>
    <dbReference type="NCBI Taxonomy" id="69539"/>
    <lineage>
        <taxon>Bacteria</taxon>
        <taxon>Pseudomonadati</taxon>
        <taxon>Pseudomonadota</taxon>
        <taxon>Gammaproteobacteria</taxon>
        <taxon>Alteromonadales</taxon>
        <taxon>Moritellaceae</taxon>
        <taxon>Moritella</taxon>
    </lineage>
</organism>
<dbReference type="SUPFAM" id="SSF54909">
    <property type="entry name" value="Dimeric alpha+beta barrel"/>
    <property type="match status" value="1"/>
</dbReference>
<evidence type="ECO:0000259" key="1">
    <source>
        <dbReference type="Pfam" id="PF03992"/>
    </source>
</evidence>
<sequence length="91" mass="10529">MKKVILKGFIIVPTADLPAVKKALVSHKELTRNEPGCLMFNVTQSEFNLNRFEVYEEFINKAAFEQHQARVKGSAWAKATVNVQRHYEFFE</sequence>
<dbReference type="AlphaFoldDB" id="A0A330LWP0"/>
<dbReference type="Proteomes" id="UP000250163">
    <property type="component" value="Chromosome MORIYA"/>
</dbReference>
<dbReference type="EMBL" id="LS483250">
    <property type="protein sequence ID" value="SQD80662.1"/>
    <property type="molecule type" value="Genomic_DNA"/>
</dbReference>
<keyword evidence="3" id="KW-1185">Reference proteome</keyword>
<dbReference type="OrthoDB" id="9812192at2"/>
<name>A0A330LWP0_9GAMM</name>
<dbReference type="InterPro" id="IPR007138">
    <property type="entry name" value="ABM_dom"/>
</dbReference>
<reference evidence="3" key="1">
    <citation type="submission" date="2018-05" db="EMBL/GenBank/DDBJ databases">
        <authorList>
            <person name="Cea G.-C."/>
            <person name="William W."/>
        </authorList>
    </citation>
    <scope>NUCLEOTIDE SEQUENCE [LARGE SCALE GENOMIC DNA]</scope>
    <source>
        <strain evidence="3">DB21MT 5</strain>
    </source>
</reference>
<evidence type="ECO:0000313" key="3">
    <source>
        <dbReference type="Proteomes" id="UP000250163"/>
    </source>
</evidence>
<proteinExistence type="predicted"/>
<dbReference type="InterPro" id="IPR011008">
    <property type="entry name" value="Dimeric_a/b-barrel"/>
</dbReference>
<protein>
    <recommendedName>
        <fullName evidence="1">ABM domain-containing protein</fullName>
    </recommendedName>
</protein>
<dbReference type="KEGG" id="mya:MORIYA_4210"/>
<dbReference type="RefSeq" id="WP_112718144.1">
    <property type="nucleotide sequence ID" value="NZ_LS483250.1"/>
</dbReference>